<proteinExistence type="predicted"/>
<accession>A0ABX1XRH5</accession>
<comment type="caution">
    <text evidence="1">The sequence shown here is derived from an EMBL/GenBank/DDBJ whole genome shotgun (WGS) entry which is preliminary data.</text>
</comment>
<reference evidence="1 2" key="1">
    <citation type="submission" date="2019-10" db="EMBL/GenBank/DDBJ databases">
        <title>Description of Paenibacillus terrestris sp. nov.</title>
        <authorList>
            <person name="Carlier A."/>
            <person name="Qi S."/>
        </authorList>
    </citation>
    <scope>NUCLEOTIDE SEQUENCE [LARGE SCALE GENOMIC DNA]</scope>
    <source>
        <strain evidence="1 2">LMG 31458</strain>
    </source>
</reference>
<protein>
    <recommendedName>
        <fullName evidence="3">Lipoprotein</fullName>
    </recommendedName>
</protein>
<evidence type="ECO:0008006" key="3">
    <source>
        <dbReference type="Google" id="ProtNLM"/>
    </source>
</evidence>
<sequence length="140" mass="16599">MTFLIRIFSSICFFLLIGCSNEQITSKNVERSDLDTSLQTWVQTKSQENGIYIRKMNEHKDPTEKIRYLIFSKKDLNYDYRTIKLDQKDGTLSIYLKDKIASDEQYMKSESLFIITLDSPPEKIEMYLNEKPVDYQMEQP</sequence>
<evidence type="ECO:0000313" key="2">
    <source>
        <dbReference type="Proteomes" id="UP000616779"/>
    </source>
</evidence>
<gene>
    <name evidence="1" type="ORF">GC098_06865</name>
</gene>
<keyword evidence="2" id="KW-1185">Reference proteome</keyword>
<name>A0ABX1XRH5_9BACL</name>
<dbReference type="PROSITE" id="PS51257">
    <property type="entry name" value="PROKAR_LIPOPROTEIN"/>
    <property type="match status" value="1"/>
</dbReference>
<organism evidence="1 2">
    <name type="scientific">Paenibacillus phytorum</name>
    <dbReference type="NCBI Taxonomy" id="2654977"/>
    <lineage>
        <taxon>Bacteria</taxon>
        <taxon>Bacillati</taxon>
        <taxon>Bacillota</taxon>
        <taxon>Bacilli</taxon>
        <taxon>Bacillales</taxon>
        <taxon>Paenibacillaceae</taxon>
        <taxon>Paenibacillus</taxon>
    </lineage>
</organism>
<dbReference type="EMBL" id="WHOA01000041">
    <property type="protein sequence ID" value="NOU71152.1"/>
    <property type="molecule type" value="Genomic_DNA"/>
</dbReference>
<evidence type="ECO:0000313" key="1">
    <source>
        <dbReference type="EMBL" id="NOU71152.1"/>
    </source>
</evidence>
<dbReference type="Proteomes" id="UP000616779">
    <property type="component" value="Unassembled WGS sequence"/>
</dbReference>